<evidence type="ECO:0000313" key="6">
    <source>
        <dbReference type="Proteomes" id="UP001158045"/>
    </source>
</evidence>
<reference evidence="5 6" key="1">
    <citation type="submission" date="2023-04" db="EMBL/GenBank/DDBJ databases">
        <title>Fusibacter bizertensis strain WBS, isolated from littoral bottom sediments of the Arctic seas - biochemical and genomic analysis.</title>
        <authorList>
            <person name="Brioukhanov A.L."/>
        </authorList>
    </citation>
    <scope>NUCLEOTIDE SEQUENCE [LARGE SCALE GENOMIC DNA]</scope>
    <source>
        <strain evidence="5 6">WBS</strain>
    </source>
</reference>
<dbReference type="SMART" id="SM00267">
    <property type="entry name" value="GGDEF"/>
    <property type="match status" value="1"/>
</dbReference>
<dbReference type="PROSITE" id="PS50887">
    <property type="entry name" value="GGDEF"/>
    <property type="match status" value="1"/>
</dbReference>
<dbReference type="PANTHER" id="PTHR44757:SF2">
    <property type="entry name" value="BIOFILM ARCHITECTURE MAINTENANCE PROTEIN MBAA"/>
    <property type="match status" value="1"/>
</dbReference>
<name>A0ABT6NGF6_9FIRM</name>
<dbReference type="InterPro" id="IPR000014">
    <property type="entry name" value="PAS"/>
</dbReference>
<dbReference type="Gene3D" id="3.30.450.20">
    <property type="entry name" value="PAS domain"/>
    <property type="match status" value="1"/>
</dbReference>
<dbReference type="SUPFAM" id="SSF55073">
    <property type="entry name" value="Nucleotide cyclase"/>
    <property type="match status" value="1"/>
</dbReference>
<evidence type="ECO:0000259" key="2">
    <source>
        <dbReference type="PROSITE" id="PS50112"/>
    </source>
</evidence>
<evidence type="ECO:0000259" key="3">
    <source>
        <dbReference type="PROSITE" id="PS50883"/>
    </source>
</evidence>
<proteinExistence type="predicted"/>
<dbReference type="Proteomes" id="UP001158045">
    <property type="component" value="Unassembled WGS sequence"/>
</dbReference>
<accession>A0ABT6NGF6</accession>
<dbReference type="Gene3D" id="3.30.70.270">
    <property type="match status" value="1"/>
</dbReference>
<evidence type="ECO:0000313" key="5">
    <source>
        <dbReference type="EMBL" id="MDH8679501.1"/>
    </source>
</evidence>
<dbReference type="SMART" id="SM00091">
    <property type="entry name" value="PAS"/>
    <property type="match status" value="1"/>
</dbReference>
<comment type="caution">
    <text evidence="5">The sequence shown here is derived from an EMBL/GenBank/DDBJ whole genome shotgun (WGS) entry which is preliminary data.</text>
</comment>
<feature type="transmembrane region" description="Helical" evidence="1">
    <location>
        <begin position="35"/>
        <end position="57"/>
    </location>
</feature>
<dbReference type="CDD" id="cd01948">
    <property type="entry name" value="EAL"/>
    <property type="match status" value="1"/>
</dbReference>
<dbReference type="RefSeq" id="WP_281095398.1">
    <property type="nucleotide sequence ID" value="NZ_JARYZI010000013.1"/>
</dbReference>
<keyword evidence="6" id="KW-1185">Reference proteome</keyword>
<protein>
    <submittedName>
        <fullName evidence="5">EAL domain-containing protein</fullName>
    </submittedName>
</protein>
<dbReference type="Pfam" id="PF00990">
    <property type="entry name" value="GGDEF"/>
    <property type="match status" value="1"/>
</dbReference>
<dbReference type="InterPro" id="IPR035965">
    <property type="entry name" value="PAS-like_dom_sf"/>
</dbReference>
<dbReference type="EMBL" id="JARYZI010000013">
    <property type="protein sequence ID" value="MDH8679501.1"/>
    <property type="molecule type" value="Genomic_DNA"/>
</dbReference>
<dbReference type="InterPro" id="IPR052155">
    <property type="entry name" value="Biofilm_reg_signaling"/>
</dbReference>
<dbReference type="SUPFAM" id="SSF55785">
    <property type="entry name" value="PYP-like sensor domain (PAS domain)"/>
    <property type="match status" value="1"/>
</dbReference>
<sequence length="679" mass="78449">MDKQKNEERQKFIEKYNYKLDNQPQNLRNNPWKTILIYILFGFSWILFSDKILGVLVPDPDQFASFQTYKGWFYVLLTSVLLYLIIRMDNRTVYSLTKSISQKNQELIGFSEEMIAIEEELKDNLEALNLSMKAVEAHQKYIEDIFNYANTIILIWTQEGIVLDVNQYFLELTHFEKKDVIGMKWLDLVNVDIGFKLGNHVNSIKNPSKKSNSEFAINTKEQGEKIILWSDKMLKDPVSGKEYIVSFGIDITTEKEREREIHELAFSDKLTGLKNRTVFEQEMTNWIDKKQPLTIFYIDFDNFKNLNEVLGHAYGDEFLKSYAMTITDKFSSAHVYRWSGDEFVFVQESDDEKYAIDIVDQLMKVTRQKWTISDIEYYPAISVGVTQYPKDGDDFSELLKNAEMALYKAKEAGKQQCKFYEHSFQSDVQKLIKVESIINKTLQAKEFELHYQPVFDLKLRDISGFEALLRWKSSEQTVSTGELISVAEKTGQIIDIDRWVIDEAFRFLKANLAHTSLVLAVNLSAKSLMSTKLVSYIEGLIETYKIMPSQIEFEVTEHSLIENFDLSLKVINELKELGFKIALDDFGTQFSSLNYLSKIPFNSLKIDKSYIDRVNLPGKDQVIVEQIIHLASKLGLKTVAEGIEEENQAITLESLGCNSGQGYHLARPMSAEMALKLLD</sequence>
<feature type="domain" description="EAL" evidence="3">
    <location>
        <begin position="431"/>
        <end position="679"/>
    </location>
</feature>
<dbReference type="PROSITE" id="PS50112">
    <property type="entry name" value="PAS"/>
    <property type="match status" value="1"/>
</dbReference>
<organism evidence="5 6">
    <name type="scientific">Fusibacter bizertensis</name>
    <dbReference type="NCBI Taxonomy" id="1488331"/>
    <lineage>
        <taxon>Bacteria</taxon>
        <taxon>Bacillati</taxon>
        <taxon>Bacillota</taxon>
        <taxon>Clostridia</taxon>
        <taxon>Eubacteriales</taxon>
        <taxon>Eubacteriales Family XII. Incertae Sedis</taxon>
        <taxon>Fusibacter</taxon>
    </lineage>
</organism>
<dbReference type="InterPro" id="IPR043128">
    <property type="entry name" value="Rev_trsase/Diguanyl_cyclase"/>
</dbReference>
<dbReference type="CDD" id="cd00130">
    <property type="entry name" value="PAS"/>
    <property type="match status" value="1"/>
</dbReference>
<dbReference type="InterPro" id="IPR035919">
    <property type="entry name" value="EAL_sf"/>
</dbReference>
<dbReference type="PANTHER" id="PTHR44757">
    <property type="entry name" value="DIGUANYLATE CYCLASE DGCP"/>
    <property type="match status" value="1"/>
</dbReference>
<dbReference type="PROSITE" id="PS50883">
    <property type="entry name" value="EAL"/>
    <property type="match status" value="1"/>
</dbReference>
<dbReference type="CDD" id="cd01949">
    <property type="entry name" value="GGDEF"/>
    <property type="match status" value="1"/>
</dbReference>
<keyword evidence="1" id="KW-1133">Transmembrane helix</keyword>
<feature type="domain" description="GGDEF" evidence="4">
    <location>
        <begin position="291"/>
        <end position="422"/>
    </location>
</feature>
<dbReference type="NCBIfam" id="TIGR00254">
    <property type="entry name" value="GGDEF"/>
    <property type="match status" value="1"/>
</dbReference>
<feature type="domain" description="PAS" evidence="2">
    <location>
        <begin position="138"/>
        <end position="182"/>
    </location>
</feature>
<keyword evidence="1" id="KW-0812">Transmembrane</keyword>
<dbReference type="SUPFAM" id="SSF141868">
    <property type="entry name" value="EAL domain-like"/>
    <property type="match status" value="1"/>
</dbReference>
<evidence type="ECO:0000256" key="1">
    <source>
        <dbReference type="SAM" id="Phobius"/>
    </source>
</evidence>
<keyword evidence="1" id="KW-0472">Membrane</keyword>
<evidence type="ECO:0000259" key="4">
    <source>
        <dbReference type="PROSITE" id="PS50887"/>
    </source>
</evidence>
<feature type="transmembrane region" description="Helical" evidence="1">
    <location>
        <begin position="69"/>
        <end position="86"/>
    </location>
</feature>
<dbReference type="SMART" id="SM00052">
    <property type="entry name" value="EAL"/>
    <property type="match status" value="1"/>
</dbReference>
<dbReference type="InterPro" id="IPR001633">
    <property type="entry name" value="EAL_dom"/>
</dbReference>
<dbReference type="Gene3D" id="3.20.20.450">
    <property type="entry name" value="EAL domain"/>
    <property type="match status" value="1"/>
</dbReference>
<dbReference type="InterPro" id="IPR000160">
    <property type="entry name" value="GGDEF_dom"/>
</dbReference>
<dbReference type="InterPro" id="IPR029787">
    <property type="entry name" value="Nucleotide_cyclase"/>
</dbReference>
<dbReference type="NCBIfam" id="TIGR00229">
    <property type="entry name" value="sensory_box"/>
    <property type="match status" value="1"/>
</dbReference>
<gene>
    <name evidence="5" type="ORF">QE109_15185</name>
</gene>
<dbReference type="Pfam" id="PF00563">
    <property type="entry name" value="EAL"/>
    <property type="match status" value="1"/>
</dbReference>